<reference evidence="1 2" key="1">
    <citation type="submission" date="2020-03" db="EMBL/GenBank/DDBJ databases">
        <title>Bacterial isolates of synthetic phycosphere.</title>
        <authorList>
            <person name="Fu H."/>
            <person name="Moran M.A."/>
        </authorList>
    </citation>
    <scope>NUCLEOTIDE SEQUENCE [LARGE SCALE GENOMIC DNA]</scope>
    <source>
        <strain evidence="1 2">HF1</strain>
    </source>
</reference>
<dbReference type="Proteomes" id="UP000709466">
    <property type="component" value="Unassembled WGS sequence"/>
</dbReference>
<dbReference type="EMBL" id="JAATOP010000016">
    <property type="protein sequence ID" value="NIY73945.1"/>
    <property type="molecule type" value="Genomic_DNA"/>
</dbReference>
<accession>A0ABX0W2U2</accession>
<evidence type="ECO:0008006" key="3">
    <source>
        <dbReference type="Google" id="ProtNLM"/>
    </source>
</evidence>
<keyword evidence="2" id="KW-1185">Reference proteome</keyword>
<evidence type="ECO:0000313" key="1">
    <source>
        <dbReference type="EMBL" id="NIY73945.1"/>
    </source>
</evidence>
<dbReference type="Gene3D" id="3.20.20.70">
    <property type="entry name" value="Aldolase class I"/>
    <property type="match status" value="1"/>
</dbReference>
<protein>
    <recommendedName>
        <fullName evidence="3">Fructose-bisphosphate aldolase</fullName>
    </recommendedName>
</protein>
<comment type="caution">
    <text evidence="1">The sequence shown here is derived from an EMBL/GenBank/DDBJ whole genome shotgun (WGS) entry which is preliminary data.</text>
</comment>
<dbReference type="RefSeq" id="WP_167639329.1">
    <property type="nucleotide sequence ID" value="NZ_JAATOP010000016.1"/>
</dbReference>
<organism evidence="1 2">
    <name type="scientific">Marivivens donghaensis</name>
    <dbReference type="NCBI Taxonomy" id="1699413"/>
    <lineage>
        <taxon>Bacteria</taxon>
        <taxon>Pseudomonadati</taxon>
        <taxon>Pseudomonadota</taxon>
        <taxon>Alphaproteobacteria</taxon>
        <taxon>Rhodobacterales</taxon>
        <taxon>Paracoccaceae</taxon>
        <taxon>Marivivens group</taxon>
        <taxon>Marivivens</taxon>
    </lineage>
</organism>
<dbReference type="SUPFAM" id="SSF51569">
    <property type="entry name" value="Aldolase"/>
    <property type="match status" value="1"/>
</dbReference>
<evidence type="ECO:0000313" key="2">
    <source>
        <dbReference type="Proteomes" id="UP000709466"/>
    </source>
</evidence>
<proteinExistence type="predicted"/>
<name>A0ABX0W2U2_9RHOB</name>
<dbReference type="InterPro" id="IPR013785">
    <property type="entry name" value="Aldolase_TIM"/>
</dbReference>
<gene>
    <name evidence="1" type="ORF">HCZ30_16065</name>
</gene>
<sequence length="325" mass="36091">MRKSLDRKLGAIRSGKYTPTDFIIADAKDGDMAFGCATPGKGPDGRMKPLRAYRNDMMKVTKSGLVDIMLMSLSSAEVMQSEGLFHKSDVTPAVRLNDTTDIWHVRGGSYPKHQMKNFRSARLDRVKPVAPLGLYSVTFYNDLERDHQTLEEFVKFRNEASAEGVNYFLEVFNPQIPVETTGDFATYNNDMIVRCLAGVSRHERPAFLKAVYNGPAATEEIAGYDPENLIFGILGGGAGTTRDCLELIRQAEKYGARVALFGRKIYYSEDSVLMVKAMRRVLEEGLTSEEGVKAFHGDLQAAGITPMRSLEDDLVISESILKPNV</sequence>